<name>A0A9D7XE74_9BACT</name>
<comment type="caution">
    <text evidence="1">The sequence shown here is derived from an EMBL/GenBank/DDBJ whole genome shotgun (WGS) entry which is preliminary data.</text>
</comment>
<proteinExistence type="predicted"/>
<organism evidence="1 2">
    <name type="scientific">Candidatus Defluviibacterium haderslevense</name>
    <dbReference type="NCBI Taxonomy" id="2981993"/>
    <lineage>
        <taxon>Bacteria</taxon>
        <taxon>Pseudomonadati</taxon>
        <taxon>Bacteroidota</taxon>
        <taxon>Saprospiria</taxon>
        <taxon>Saprospirales</taxon>
        <taxon>Saprospiraceae</taxon>
        <taxon>Candidatus Defluviibacterium</taxon>
    </lineage>
</organism>
<dbReference type="Proteomes" id="UP000808349">
    <property type="component" value="Unassembled WGS sequence"/>
</dbReference>
<dbReference type="AlphaFoldDB" id="A0A9D7XE74"/>
<protein>
    <submittedName>
        <fullName evidence="1">Uncharacterized protein</fullName>
    </submittedName>
</protein>
<gene>
    <name evidence="1" type="ORF">IPO85_14780</name>
</gene>
<accession>A0A9D7XE74</accession>
<reference evidence="1 2" key="1">
    <citation type="submission" date="2020-10" db="EMBL/GenBank/DDBJ databases">
        <title>Connecting structure to function with the recovery of over 1000 high-quality activated sludge metagenome-assembled genomes encoding full-length rRNA genes using long-read sequencing.</title>
        <authorList>
            <person name="Singleton C.M."/>
            <person name="Petriglieri F."/>
            <person name="Kristensen J.M."/>
            <person name="Kirkegaard R.H."/>
            <person name="Michaelsen T.Y."/>
            <person name="Andersen M.H."/>
            <person name="Karst S.M."/>
            <person name="Dueholm M.S."/>
            <person name="Nielsen P.H."/>
            <person name="Albertsen M."/>
        </authorList>
    </citation>
    <scope>NUCLEOTIDE SEQUENCE [LARGE SCALE GENOMIC DNA]</scope>
    <source>
        <strain evidence="1">Ribe_18-Q3-R11-54_BAT3C.373</strain>
    </source>
</reference>
<evidence type="ECO:0000313" key="1">
    <source>
        <dbReference type="EMBL" id="MBK9718749.1"/>
    </source>
</evidence>
<evidence type="ECO:0000313" key="2">
    <source>
        <dbReference type="Proteomes" id="UP000808349"/>
    </source>
</evidence>
<sequence length="294" mass="34779">MRYNILWILVLFIAKINAQDAFLAYGMYPKKSGDVRSFVNYYRSDYNFKQVNSKSSTQFLSYYPSILYGLNNQLNVGLRLKYRQVRFIDHLKYEDPPAPENNTYHRNRFTAFELLLRHAFGAKFKHISLNHSLSLPLGRDLSGQNGKDYIDWNGIGWTSEIYYSNFYKRLQIFTSLGIQFENIERGVFRKNQSTYLVIGIPVSFLPGIKINEKHFVYLLSQATIRRWSISKNYYNNQVYRNIYEDAYYQIGIGYKWFILPQLEIEPIATLFFDNPGKSTKAYTLNLGLRYYLNK</sequence>
<dbReference type="EMBL" id="JADKFW010000012">
    <property type="protein sequence ID" value="MBK9718749.1"/>
    <property type="molecule type" value="Genomic_DNA"/>
</dbReference>